<accession>A0AAN7SVQ1</accession>
<sequence length="589" mass="66101">MVLTSRSGHAATRAAVFGPPPARRLVATRARIIGPRRGHISTRARVAKRYQVRPSSHRWSEEDIDVMDDDLQSRDQLARSHNATFDDSDCETTSPISRASLLSLPEELIERICQVLDWSEEDTVIRASAALVNLSLTSKTLHRISQAHLYRQVDLGGHQIVRFTKSITENPSLATSVHVVTLRVCSYDDYEKEDVSYYSEHVRAEGTHDMQELESLIPEFPAKELFWVVALEVLLLKLKHVHSLFISWEDCPEIELFGRRLKDIKEPLLPALRNLVYKDNWGNLATLNTIFHRCKLRTLTAVGLHATQLEDLSMPAPCPFLQKVTLVNSPWMWGRDISPIIERCPNLKEFHYFTHDLEDLDDEDGSPEDFITPTDIINGLESVKNTLESLSITTESLGDDDGFPSLRGFTALEHLRLDAFDLAEYESDDEEETDSDESVDEIISNIVHAQFPPDPATHPDAATSSTSDTDTDSTDLDDDEETETSSSSSSGSSSSSDTCKPFLHLLPSTLKTLWIDNLCDLEGDLDDELIKLAHTAKEDFPAFEKLTVEADGTNAVKDVQAAYKKAGIEFVLMPYGHGWYVEEDLGQFT</sequence>
<comment type="caution">
    <text evidence="2">The sequence shown here is derived from an EMBL/GenBank/DDBJ whole genome shotgun (WGS) entry which is preliminary data.</text>
</comment>
<organism evidence="2 3">
    <name type="scientific">Lithohypha guttulata</name>
    <dbReference type="NCBI Taxonomy" id="1690604"/>
    <lineage>
        <taxon>Eukaryota</taxon>
        <taxon>Fungi</taxon>
        <taxon>Dikarya</taxon>
        <taxon>Ascomycota</taxon>
        <taxon>Pezizomycotina</taxon>
        <taxon>Eurotiomycetes</taxon>
        <taxon>Chaetothyriomycetidae</taxon>
        <taxon>Chaetothyriales</taxon>
        <taxon>Trichomeriaceae</taxon>
        <taxon>Lithohypha</taxon>
    </lineage>
</organism>
<evidence type="ECO:0000313" key="3">
    <source>
        <dbReference type="Proteomes" id="UP001309876"/>
    </source>
</evidence>
<gene>
    <name evidence="2" type="ORF">LTR05_006711</name>
</gene>
<dbReference type="Gene3D" id="3.80.10.10">
    <property type="entry name" value="Ribonuclease Inhibitor"/>
    <property type="match status" value="1"/>
</dbReference>
<dbReference type="SUPFAM" id="SSF52058">
    <property type="entry name" value="L domain-like"/>
    <property type="match status" value="1"/>
</dbReference>
<feature type="compositionally biased region" description="Acidic residues" evidence="1">
    <location>
        <begin position="469"/>
        <end position="483"/>
    </location>
</feature>
<proteinExistence type="predicted"/>
<protein>
    <recommendedName>
        <fullName evidence="4">F-box domain-containing protein</fullName>
    </recommendedName>
</protein>
<dbReference type="EMBL" id="JAVRRJ010000007">
    <property type="protein sequence ID" value="KAK5082830.1"/>
    <property type="molecule type" value="Genomic_DNA"/>
</dbReference>
<feature type="compositionally biased region" description="Low complexity" evidence="1">
    <location>
        <begin position="458"/>
        <end position="468"/>
    </location>
</feature>
<dbReference type="AlphaFoldDB" id="A0AAN7SVQ1"/>
<dbReference type="CDD" id="cd09917">
    <property type="entry name" value="F-box_SF"/>
    <property type="match status" value="1"/>
</dbReference>
<name>A0AAN7SVQ1_9EURO</name>
<evidence type="ECO:0008006" key="4">
    <source>
        <dbReference type="Google" id="ProtNLM"/>
    </source>
</evidence>
<evidence type="ECO:0000313" key="2">
    <source>
        <dbReference type="EMBL" id="KAK5082830.1"/>
    </source>
</evidence>
<feature type="region of interest" description="Disordered" evidence="1">
    <location>
        <begin position="450"/>
        <end position="498"/>
    </location>
</feature>
<dbReference type="Proteomes" id="UP001309876">
    <property type="component" value="Unassembled WGS sequence"/>
</dbReference>
<keyword evidence="3" id="KW-1185">Reference proteome</keyword>
<evidence type="ECO:0000256" key="1">
    <source>
        <dbReference type="SAM" id="MobiDB-lite"/>
    </source>
</evidence>
<dbReference type="InterPro" id="IPR032675">
    <property type="entry name" value="LRR_dom_sf"/>
</dbReference>
<feature type="compositionally biased region" description="Low complexity" evidence="1">
    <location>
        <begin position="484"/>
        <end position="498"/>
    </location>
</feature>
<reference evidence="2 3" key="1">
    <citation type="submission" date="2023-08" db="EMBL/GenBank/DDBJ databases">
        <title>Black Yeasts Isolated from many extreme environments.</title>
        <authorList>
            <person name="Coleine C."/>
            <person name="Stajich J.E."/>
            <person name="Selbmann L."/>
        </authorList>
    </citation>
    <scope>NUCLEOTIDE SEQUENCE [LARGE SCALE GENOMIC DNA]</scope>
    <source>
        <strain evidence="2 3">CCFEE 5910</strain>
    </source>
</reference>